<protein>
    <submittedName>
        <fullName evidence="1">General secretion pathway protein M</fullName>
    </submittedName>
</protein>
<accession>A0A1G7UW91</accession>
<dbReference type="RefSeq" id="WP_090022157.1">
    <property type="nucleotide sequence ID" value="NZ_FNCE01000017.1"/>
</dbReference>
<gene>
    <name evidence="1" type="ORF">SAMN05216241_1173</name>
</gene>
<dbReference type="InterPro" id="IPR034756">
    <property type="entry name" value="T2SSM_b"/>
</dbReference>
<dbReference type="AlphaFoldDB" id="A0A1G7UW91"/>
<dbReference type="Pfam" id="PF10741">
    <property type="entry name" value="T2SSM_b"/>
    <property type="match status" value="1"/>
</dbReference>
<dbReference type="STRING" id="1082479.SAMN05216241_1173"/>
<name>A0A1G7UW91_9PROT</name>
<dbReference type="Proteomes" id="UP000199415">
    <property type="component" value="Unassembled WGS sequence"/>
</dbReference>
<dbReference type="EMBL" id="FNCE01000017">
    <property type="protein sequence ID" value="SDG51000.1"/>
    <property type="molecule type" value="Genomic_DNA"/>
</dbReference>
<evidence type="ECO:0000313" key="1">
    <source>
        <dbReference type="EMBL" id="SDG51000.1"/>
    </source>
</evidence>
<keyword evidence="2" id="KW-1185">Reference proteome</keyword>
<proteinExistence type="predicted"/>
<sequence length="192" mass="20649">MNRLPAWANRAAAVAVLVLLVAGLALGAVLPAVNSYQQARAELADAREMLARYRAVAEHGEAMRAAVDRLQKAQADSDLFVRGESDSLAAANLQQHLKSMVNEAGGNTQSVQSLSPQARDGLTRIGMRLKISATVRGLAEILERVETQRPLLFVRNLRVSGSLRQTDEGRPKMQPKLLVALTVAGFRLGGTS</sequence>
<evidence type="ECO:0000313" key="2">
    <source>
        <dbReference type="Proteomes" id="UP000199415"/>
    </source>
</evidence>
<reference evidence="1 2" key="1">
    <citation type="submission" date="2016-10" db="EMBL/GenBank/DDBJ databases">
        <authorList>
            <person name="de Groot N.N."/>
        </authorList>
    </citation>
    <scope>NUCLEOTIDE SEQUENCE [LARGE SCALE GENOMIC DNA]</scope>
    <source>
        <strain evidence="1 2">DSM 25584</strain>
    </source>
</reference>
<organism evidence="1 2">
    <name type="scientific">Limimonas halophila</name>
    <dbReference type="NCBI Taxonomy" id="1082479"/>
    <lineage>
        <taxon>Bacteria</taxon>
        <taxon>Pseudomonadati</taxon>
        <taxon>Pseudomonadota</taxon>
        <taxon>Alphaproteobacteria</taxon>
        <taxon>Rhodospirillales</taxon>
        <taxon>Rhodovibrionaceae</taxon>
        <taxon>Limimonas</taxon>
    </lineage>
</organism>
<dbReference type="NCBIfam" id="NF040576">
    <property type="entry name" value="T2SS_GspM_XpsM"/>
    <property type="match status" value="1"/>
</dbReference>